<evidence type="ECO:0000259" key="5">
    <source>
        <dbReference type="PROSITE" id="PS50977"/>
    </source>
</evidence>
<evidence type="ECO:0000256" key="3">
    <source>
        <dbReference type="ARBA" id="ARBA00023163"/>
    </source>
</evidence>
<dbReference type="EMBL" id="CP001854">
    <property type="protein sequence ID" value="ADB48981.1"/>
    <property type="molecule type" value="Genomic_DNA"/>
</dbReference>
<reference evidence="7" key="2">
    <citation type="submission" date="2010-01" db="EMBL/GenBank/DDBJ databases">
        <title>The complete genome of Conexibacter woesei DSM 14684.</title>
        <authorList>
            <consortium name="US DOE Joint Genome Institute (JGI-PGF)"/>
            <person name="Lucas S."/>
            <person name="Copeland A."/>
            <person name="Lapidus A."/>
            <person name="Glavina del Rio T."/>
            <person name="Dalin E."/>
            <person name="Tice H."/>
            <person name="Bruce D."/>
            <person name="Goodwin L."/>
            <person name="Pitluck S."/>
            <person name="Kyrpides N."/>
            <person name="Mavromatis K."/>
            <person name="Ivanova N."/>
            <person name="Mikhailova N."/>
            <person name="Chertkov O."/>
            <person name="Brettin T."/>
            <person name="Detter J.C."/>
            <person name="Han C."/>
            <person name="Larimer F."/>
            <person name="Land M."/>
            <person name="Hauser L."/>
            <person name="Markowitz V."/>
            <person name="Cheng J.-F."/>
            <person name="Hugenholtz P."/>
            <person name="Woyke T."/>
            <person name="Wu D."/>
            <person name="Pukall R."/>
            <person name="Steenblock K."/>
            <person name="Schneider S."/>
            <person name="Klenk H.-P."/>
            <person name="Eisen J.A."/>
        </authorList>
    </citation>
    <scope>NUCLEOTIDE SEQUENCE [LARGE SCALE GENOMIC DNA]</scope>
    <source>
        <strain evidence="7">DSM 14684 / CIP 108061 / JCM 11494 / NBRC 100937 / ID131577</strain>
    </source>
</reference>
<dbReference type="KEGG" id="cwo:Cwoe_0546"/>
<sequence>MATVPSRHEQLLGQLVELFLSEGIRDLTLADLAARLHCSKSTLYALGPSKEQLVVVAVRSFFRTATVHVEERTAAEPDPAARIPAYLRAVADALRPASEQFMSDLLAHPAARDVYRRNTEIAAERVRQLIADGVAAGTFRDVHATFVADTIAATMERIQRGEVRANTGVGDAEAYDELAALVVEGIRS</sequence>
<dbReference type="InterPro" id="IPR001647">
    <property type="entry name" value="HTH_TetR"/>
</dbReference>
<dbReference type="InterPro" id="IPR050109">
    <property type="entry name" value="HTH-type_TetR-like_transc_reg"/>
</dbReference>
<dbReference type="Pfam" id="PF00440">
    <property type="entry name" value="TetR_N"/>
    <property type="match status" value="1"/>
</dbReference>
<dbReference type="STRING" id="469383.Cwoe_0546"/>
<dbReference type="HOGENOM" id="CLU_099797_0_0_11"/>
<dbReference type="PANTHER" id="PTHR30055">
    <property type="entry name" value="HTH-TYPE TRANSCRIPTIONAL REGULATOR RUTR"/>
    <property type="match status" value="1"/>
</dbReference>
<dbReference type="eggNOG" id="COG1309">
    <property type="taxonomic scope" value="Bacteria"/>
</dbReference>
<keyword evidence="3" id="KW-0804">Transcription</keyword>
<evidence type="ECO:0000313" key="6">
    <source>
        <dbReference type="EMBL" id="ADB48981.1"/>
    </source>
</evidence>
<dbReference type="Gene3D" id="1.10.10.60">
    <property type="entry name" value="Homeodomain-like"/>
    <property type="match status" value="1"/>
</dbReference>
<proteinExistence type="predicted"/>
<dbReference type="SUPFAM" id="SSF48498">
    <property type="entry name" value="Tetracyclin repressor-like, C-terminal domain"/>
    <property type="match status" value="1"/>
</dbReference>
<dbReference type="PROSITE" id="PS50977">
    <property type="entry name" value="HTH_TETR_2"/>
    <property type="match status" value="1"/>
</dbReference>
<evidence type="ECO:0000256" key="1">
    <source>
        <dbReference type="ARBA" id="ARBA00023015"/>
    </source>
</evidence>
<dbReference type="Proteomes" id="UP000008229">
    <property type="component" value="Chromosome"/>
</dbReference>
<accession>D3F8B1</accession>
<feature type="DNA-binding region" description="H-T-H motif" evidence="4">
    <location>
        <begin position="28"/>
        <end position="47"/>
    </location>
</feature>
<keyword evidence="7" id="KW-1185">Reference proteome</keyword>
<dbReference type="AlphaFoldDB" id="D3F8B1"/>
<dbReference type="GO" id="GO:0003700">
    <property type="term" value="F:DNA-binding transcription factor activity"/>
    <property type="evidence" value="ECO:0007669"/>
    <property type="project" value="TreeGrafter"/>
</dbReference>
<feature type="domain" description="HTH tetR-type" evidence="5">
    <location>
        <begin position="5"/>
        <end position="65"/>
    </location>
</feature>
<dbReference type="GO" id="GO:0000976">
    <property type="term" value="F:transcription cis-regulatory region binding"/>
    <property type="evidence" value="ECO:0007669"/>
    <property type="project" value="TreeGrafter"/>
</dbReference>
<reference evidence="6 7" key="1">
    <citation type="journal article" date="2010" name="Stand. Genomic Sci.">
        <title>Complete genome sequence of Conexibacter woesei type strain (ID131577).</title>
        <authorList>
            <person name="Pukall R."/>
            <person name="Lapidus A."/>
            <person name="Glavina Del Rio T."/>
            <person name="Copeland A."/>
            <person name="Tice H."/>
            <person name="Cheng J.-F."/>
            <person name="Lucas S."/>
            <person name="Chen F."/>
            <person name="Nolan M."/>
            <person name="Bruce D."/>
            <person name="Goodwin L."/>
            <person name="Pitluck S."/>
            <person name="Mavromatis K."/>
            <person name="Ivanova N."/>
            <person name="Ovchinnikova G."/>
            <person name="Pati A."/>
            <person name="Chen A."/>
            <person name="Palaniappan K."/>
            <person name="Land M."/>
            <person name="Hauser L."/>
            <person name="Chang Y.-J."/>
            <person name="Jeffries C.D."/>
            <person name="Chain P."/>
            <person name="Meincke L."/>
            <person name="Sims D."/>
            <person name="Brettin T."/>
            <person name="Detter J.C."/>
            <person name="Rohde M."/>
            <person name="Goeker M."/>
            <person name="Bristow J."/>
            <person name="Eisen J.A."/>
            <person name="Markowitz V."/>
            <person name="Kyrpides N.C."/>
            <person name="Klenk H.-P."/>
            <person name="Hugenholtz P."/>
        </authorList>
    </citation>
    <scope>NUCLEOTIDE SEQUENCE [LARGE SCALE GENOMIC DNA]</scope>
    <source>
        <strain evidence="7">DSM 14684 / CIP 108061 / JCM 11494 / NBRC 100937 / ID131577</strain>
    </source>
</reference>
<evidence type="ECO:0000256" key="4">
    <source>
        <dbReference type="PROSITE-ProRule" id="PRU00335"/>
    </source>
</evidence>
<evidence type="ECO:0000313" key="7">
    <source>
        <dbReference type="Proteomes" id="UP000008229"/>
    </source>
</evidence>
<gene>
    <name evidence="6" type="ordered locus">Cwoe_0546</name>
</gene>
<dbReference type="InterPro" id="IPR009057">
    <property type="entry name" value="Homeodomain-like_sf"/>
</dbReference>
<name>D3F8B1_CONWI</name>
<evidence type="ECO:0000256" key="2">
    <source>
        <dbReference type="ARBA" id="ARBA00023125"/>
    </source>
</evidence>
<keyword evidence="2 4" id="KW-0238">DNA-binding</keyword>
<protein>
    <submittedName>
        <fullName evidence="6">Regulatory protein TetR</fullName>
    </submittedName>
</protein>
<keyword evidence="1" id="KW-0805">Transcription regulation</keyword>
<dbReference type="PANTHER" id="PTHR30055:SF234">
    <property type="entry name" value="HTH-TYPE TRANSCRIPTIONAL REGULATOR BETI"/>
    <property type="match status" value="1"/>
</dbReference>
<dbReference type="OrthoDB" id="5181477at2"/>
<dbReference type="Gene3D" id="1.10.357.10">
    <property type="entry name" value="Tetracycline Repressor, domain 2"/>
    <property type="match status" value="1"/>
</dbReference>
<dbReference type="InterPro" id="IPR036271">
    <property type="entry name" value="Tet_transcr_reg_TetR-rel_C_sf"/>
</dbReference>
<dbReference type="RefSeq" id="WP_012932034.1">
    <property type="nucleotide sequence ID" value="NC_013739.1"/>
</dbReference>
<dbReference type="SUPFAM" id="SSF46689">
    <property type="entry name" value="Homeodomain-like"/>
    <property type="match status" value="1"/>
</dbReference>
<organism evidence="6 7">
    <name type="scientific">Conexibacter woesei (strain DSM 14684 / CCUG 47730 / CIP 108061 / JCM 11494 / NBRC 100937 / ID131577)</name>
    <dbReference type="NCBI Taxonomy" id="469383"/>
    <lineage>
        <taxon>Bacteria</taxon>
        <taxon>Bacillati</taxon>
        <taxon>Actinomycetota</taxon>
        <taxon>Thermoleophilia</taxon>
        <taxon>Solirubrobacterales</taxon>
        <taxon>Conexibacteraceae</taxon>
        <taxon>Conexibacter</taxon>
    </lineage>
</organism>